<dbReference type="InterPro" id="IPR011545">
    <property type="entry name" value="DEAD/DEAH_box_helicase_dom"/>
</dbReference>
<protein>
    <submittedName>
        <fullName evidence="11">Superfamily II DNA/RNA helicase</fullName>
    </submittedName>
</protein>
<feature type="short sequence motif" description="Q motif" evidence="6">
    <location>
        <begin position="56"/>
        <end position="84"/>
    </location>
</feature>
<dbReference type="PROSITE" id="PS51192">
    <property type="entry name" value="HELICASE_ATP_BIND_1"/>
    <property type="match status" value="1"/>
</dbReference>
<organism evidence="11 12">
    <name type="scientific">Kutzneria buriramensis</name>
    <dbReference type="NCBI Taxonomy" id="1045776"/>
    <lineage>
        <taxon>Bacteria</taxon>
        <taxon>Bacillati</taxon>
        <taxon>Actinomycetota</taxon>
        <taxon>Actinomycetes</taxon>
        <taxon>Pseudonocardiales</taxon>
        <taxon>Pseudonocardiaceae</taxon>
        <taxon>Kutzneria</taxon>
    </lineage>
</organism>
<dbReference type="PANTHER" id="PTHR47959">
    <property type="entry name" value="ATP-DEPENDENT RNA HELICASE RHLE-RELATED"/>
    <property type="match status" value="1"/>
</dbReference>
<dbReference type="Pfam" id="PF00271">
    <property type="entry name" value="Helicase_C"/>
    <property type="match status" value="1"/>
</dbReference>
<evidence type="ECO:0000259" key="10">
    <source>
        <dbReference type="PROSITE" id="PS51195"/>
    </source>
</evidence>
<name>A0A3E0I100_9PSEU</name>
<dbReference type="RefSeq" id="WP_116174182.1">
    <property type="nucleotide sequence ID" value="NZ_CP144375.1"/>
</dbReference>
<dbReference type="OrthoDB" id="9805696at2"/>
<dbReference type="GO" id="GO:0003724">
    <property type="term" value="F:RNA helicase activity"/>
    <property type="evidence" value="ECO:0007669"/>
    <property type="project" value="InterPro"/>
</dbReference>
<dbReference type="GO" id="GO:0003676">
    <property type="term" value="F:nucleic acid binding"/>
    <property type="evidence" value="ECO:0007669"/>
    <property type="project" value="InterPro"/>
</dbReference>
<feature type="compositionally biased region" description="Basic and acidic residues" evidence="7">
    <location>
        <begin position="507"/>
        <end position="533"/>
    </location>
</feature>
<dbReference type="InterPro" id="IPR050079">
    <property type="entry name" value="DEAD_box_RNA_helicase"/>
</dbReference>
<dbReference type="InterPro" id="IPR027417">
    <property type="entry name" value="P-loop_NTPase"/>
</dbReference>
<feature type="compositionally biased region" description="Basic residues" evidence="7">
    <location>
        <begin position="23"/>
        <end position="32"/>
    </location>
</feature>
<keyword evidence="2" id="KW-0378">Hydrolase</keyword>
<keyword evidence="4" id="KW-0067">ATP-binding</keyword>
<dbReference type="CDD" id="cd00268">
    <property type="entry name" value="DEADc"/>
    <property type="match status" value="1"/>
</dbReference>
<feature type="domain" description="Helicase ATP-binding" evidence="8">
    <location>
        <begin position="87"/>
        <end position="260"/>
    </location>
</feature>
<evidence type="ECO:0000256" key="7">
    <source>
        <dbReference type="SAM" id="MobiDB-lite"/>
    </source>
</evidence>
<dbReference type="Gene3D" id="3.40.50.300">
    <property type="entry name" value="P-loop containing nucleotide triphosphate hydrolases"/>
    <property type="match status" value="2"/>
</dbReference>
<feature type="region of interest" description="Disordered" evidence="7">
    <location>
        <begin position="413"/>
        <end position="533"/>
    </location>
</feature>
<feature type="compositionally biased region" description="Gly residues" evidence="7">
    <location>
        <begin position="457"/>
        <end position="466"/>
    </location>
</feature>
<dbReference type="GO" id="GO:0005829">
    <property type="term" value="C:cytosol"/>
    <property type="evidence" value="ECO:0007669"/>
    <property type="project" value="TreeGrafter"/>
</dbReference>
<accession>A0A3E0I100</accession>
<evidence type="ECO:0000256" key="1">
    <source>
        <dbReference type="ARBA" id="ARBA00022741"/>
    </source>
</evidence>
<evidence type="ECO:0000259" key="8">
    <source>
        <dbReference type="PROSITE" id="PS51192"/>
    </source>
</evidence>
<evidence type="ECO:0000256" key="6">
    <source>
        <dbReference type="PROSITE-ProRule" id="PRU00552"/>
    </source>
</evidence>
<proteinExistence type="inferred from homology"/>
<dbReference type="InterPro" id="IPR014001">
    <property type="entry name" value="Helicase_ATP-bd"/>
</dbReference>
<dbReference type="Proteomes" id="UP000256269">
    <property type="component" value="Unassembled WGS sequence"/>
</dbReference>
<dbReference type="GO" id="GO:0005524">
    <property type="term" value="F:ATP binding"/>
    <property type="evidence" value="ECO:0007669"/>
    <property type="project" value="UniProtKB-KW"/>
</dbReference>
<dbReference type="AlphaFoldDB" id="A0A3E0I100"/>
<reference evidence="11 12" key="1">
    <citation type="submission" date="2018-08" db="EMBL/GenBank/DDBJ databases">
        <title>Genomic Encyclopedia of Archaeal and Bacterial Type Strains, Phase II (KMG-II): from individual species to whole genera.</title>
        <authorList>
            <person name="Goeker M."/>
        </authorList>
    </citation>
    <scope>NUCLEOTIDE SEQUENCE [LARGE SCALE GENOMIC DNA]</scope>
    <source>
        <strain evidence="11 12">DSM 45791</strain>
    </source>
</reference>
<feature type="domain" description="Helicase C-terminal" evidence="9">
    <location>
        <begin position="283"/>
        <end position="431"/>
    </location>
</feature>
<evidence type="ECO:0000256" key="3">
    <source>
        <dbReference type="ARBA" id="ARBA00022806"/>
    </source>
</evidence>
<evidence type="ECO:0000256" key="4">
    <source>
        <dbReference type="ARBA" id="ARBA00022840"/>
    </source>
</evidence>
<evidence type="ECO:0000256" key="2">
    <source>
        <dbReference type="ARBA" id="ARBA00022801"/>
    </source>
</evidence>
<evidence type="ECO:0000313" key="12">
    <source>
        <dbReference type="Proteomes" id="UP000256269"/>
    </source>
</evidence>
<feature type="region of interest" description="Disordered" evidence="7">
    <location>
        <begin position="1"/>
        <end position="37"/>
    </location>
</feature>
<gene>
    <name evidence="11" type="ORF">BCF44_103668</name>
</gene>
<dbReference type="Pfam" id="PF00270">
    <property type="entry name" value="DEAD"/>
    <property type="match status" value="1"/>
</dbReference>
<keyword evidence="1" id="KW-0547">Nucleotide-binding</keyword>
<evidence type="ECO:0000259" key="9">
    <source>
        <dbReference type="PROSITE" id="PS51194"/>
    </source>
</evidence>
<dbReference type="SUPFAM" id="SSF52540">
    <property type="entry name" value="P-loop containing nucleoside triphosphate hydrolases"/>
    <property type="match status" value="1"/>
</dbReference>
<dbReference type="GO" id="GO:0016787">
    <property type="term" value="F:hydrolase activity"/>
    <property type="evidence" value="ECO:0007669"/>
    <property type="project" value="UniProtKB-KW"/>
</dbReference>
<dbReference type="EMBL" id="QUNO01000003">
    <property type="protein sequence ID" value="REH52216.1"/>
    <property type="molecule type" value="Genomic_DNA"/>
</dbReference>
<evidence type="ECO:0000256" key="5">
    <source>
        <dbReference type="ARBA" id="ARBA00038437"/>
    </source>
</evidence>
<keyword evidence="12" id="KW-1185">Reference proteome</keyword>
<feature type="compositionally biased region" description="Basic and acidic residues" evidence="7">
    <location>
        <begin position="467"/>
        <end position="498"/>
    </location>
</feature>
<feature type="compositionally biased region" description="Basic and acidic residues" evidence="7">
    <location>
        <begin position="1"/>
        <end position="10"/>
    </location>
</feature>
<dbReference type="InterPro" id="IPR044742">
    <property type="entry name" value="DEAD/DEAH_RhlB"/>
</dbReference>
<comment type="similarity">
    <text evidence="5">Belongs to the DEAD box helicase family.</text>
</comment>
<dbReference type="SMART" id="SM00487">
    <property type="entry name" value="DEXDc"/>
    <property type="match status" value="1"/>
</dbReference>
<dbReference type="SMART" id="SM00490">
    <property type="entry name" value="HELICc"/>
    <property type="match status" value="1"/>
</dbReference>
<sequence>MPAPSSDRRYGNSSSSRGGNGGYRRRPNRRSNKPVEAYQPIIAEDIPSTLPEGPLPTFEELGLAKPLLDALTANGITEPFPIQAATLPDTMAGRDVLGRGQTGSGKTLAFGLALLSRLNGGHAKPLHPRAIVLVPTRELAMQVSDALTPYARALGLWCRTVVGGTSFTRQADQLRRGVDLLIATPGRLSDHVRQGTCVLSDVEFTALDEADQMADMGFMPQVRAILDLVAPGGQKLLFSATLDRDVDKLVREYLNNPVVHSVSPPTGSVTTMEHHLLMVSNDDKPDVINEVAAREGRTIMFVRTKHHVDRLTKKLRSIGVHAGALHGGKAQNARTRVLNEFRDGTTPVLVATDVAARGIHVDDVSLVVHVDPPADPKDYLHRAGRTARAGQSGTVVTLVTHDQRRAVHGLTSRAGVKPTSTNVRPGDEDLVRITGARVPSGEPVPEFVPKKRTPRPGGTGGGGQRRGWGDRGERSSAERGGRSWGERSYGGDRSERGSRGGHGHGGPRGEHGHGGPRGEGRSYGGDRRRSYNH</sequence>
<dbReference type="CDD" id="cd18787">
    <property type="entry name" value="SF2_C_DEAD"/>
    <property type="match status" value="1"/>
</dbReference>
<comment type="caution">
    <text evidence="11">The sequence shown here is derived from an EMBL/GenBank/DDBJ whole genome shotgun (WGS) entry which is preliminary data.</text>
</comment>
<dbReference type="InterPro" id="IPR001650">
    <property type="entry name" value="Helicase_C-like"/>
</dbReference>
<dbReference type="PROSITE" id="PS51194">
    <property type="entry name" value="HELICASE_CTER"/>
    <property type="match status" value="1"/>
</dbReference>
<dbReference type="PROSITE" id="PS51195">
    <property type="entry name" value="Q_MOTIF"/>
    <property type="match status" value="1"/>
</dbReference>
<feature type="domain" description="DEAD-box RNA helicase Q" evidence="10">
    <location>
        <begin position="56"/>
        <end position="84"/>
    </location>
</feature>
<evidence type="ECO:0000313" key="11">
    <source>
        <dbReference type="EMBL" id="REH52216.1"/>
    </source>
</evidence>
<keyword evidence="3 11" id="KW-0347">Helicase</keyword>
<dbReference type="PANTHER" id="PTHR47959:SF13">
    <property type="entry name" value="ATP-DEPENDENT RNA HELICASE RHLE"/>
    <property type="match status" value="1"/>
</dbReference>
<dbReference type="InterPro" id="IPR014014">
    <property type="entry name" value="RNA_helicase_DEAD_Q_motif"/>
</dbReference>